<evidence type="ECO:0000256" key="8">
    <source>
        <dbReference type="ARBA" id="ARBA00022840"/>
    </source>
</evidence>
<dbReference type="PROSITE" id="PS50011">
    <property type="entry name" value="PROTEIN_KINASE_DOM"/>
    <property type="match status" value="2"/>
</dbReference>
<evidence type="ECO:0000313" key="16">
    <source>
        <dbReference type="RefSeq" id="XP_055901009.1"/>
    </source>
</evidence>
<dbReference type="Gene3D" id="1.10.510.10">
    <property type="entry name" value="Transferase(Phosphotransferase) domain 1"/>
    <property type="match status" value="2"/>
</dbReference>
<dbReference type="GeneID" id="106079640"/>
<organism evidence="15 16">
    <name type="scientific">Biomphalaria glabrata</name>
    <name type="common">Bloodfluke planorb</name>
    <name type="synonym">Freshwater snail</name>
    <dbReference type="NCBI Taxonomy" id="6526"/>
    <lineage>
        <taxon>Eukaryota</taxon>
        <taxon>Metazoa</taxon>
        <taxon>Spiralia</taxon>
        <taxon>Lophotrochozoa</taxon>
        <taxon>Mollusca</taxon>
        <taxon>Gastropoda</taxon>
        <taxon>Heterobranchia</taxon>
        <taxon>Euthyneura</taxon>
        <taxon>Panpulmonata</taxon>
        <taxon>Hygrophila</taxon>
        <taxon>Lymnaeoidea</taxon>
        <taxon>Planorbidae</taxon>
        <taxon>Biomphalaria</taxon>
    </lineage>
</organism>
<dbReference type="GO" id="GO:0004674">
    <property type="term" value="F:protein serine/threonine kinase activity"/>
    <property type="evidence" value="ECO:0007669"/>
    <property type="project" value="UniProtKB-KW"/>
</dbReference>
<dbReference type="PROSITE" id="PS00108">
    <property type="entry name" value="PROTEIN_KINASE_ST"/>
    <property type="match status" value="1"/>
</dbReference>
<dbReference type="Gene3D" id="3.30.200.20">
    <property type="entry name" value="Phosphorylase Kinase, domain 1"/>
    <property type="match status" value="2"/>
</dbReference>
<evidence type="ECO:0000256" key="7">
    <source>
        <dbReference type="ARBA" id="ARBA00022777"/>
    </source>
</evidence>
<dbReference type="SMART" id="SM00220">
    <property type="entry name" value="S_TKc"/>
    <property type="match status" value="1"/>
</dbReference>
<dbReference type="PANTHER" id="PTHR24356">
    <property type="entry name" value="SERINE/THREONINE-PROTEIN KINASE"/>
    <property type="match status" value="1"/>
</dbReference>
<accession>A0A9W3BN41</accession>
<evidence type="ECO:0000313" key="15">
    <source>
        <dbReference type="Proteomes" id="UP001165740"/>
    </source>
</evidence>
<reference evidence="16" key="1">
    <citation type="submission" date="2025-08" db="UniProtKB">
        <authorList>
            <consortium name="RefSeq"/>
        </authorList>
    </citation>
    <scope>IDENTIFICATION</scope>
</reference>
<keyword evidence="15" id="KW-1185">Reference proteome</keyword>
<evidence type="ECO:0000256" key="5">
    <source>
        <dbReference type="ARBA" id="ARBA00022679"/>
    </source>
</evidence>
<dbReference type="RefSeq" id="XP_055901009.1">
    <property type="nucleotide sequence ID" value="XM_056045034.1"/>
</dbReference>
<evidence type="ECO:0000256" key="11">
    <source>
        <dbReference type="ARBA" id="ARBA00048679"/>
    </source>
</evidence>
<dbReference type="GO" id="GO:0005634">
    <property type="term" value="C:nucleus"/>
    <property type="evidence" value="ECO:0007669"/>
    <property type="project" value="TreeGrafter"/>
</dbReference>
<keyword evidence="6" id="KW-0547">Nucleotide-binding</keyword>
<feature type="domain" description="Protein kinase" evidence="13">
    <location>
        <begin position="681"/>
        <end position="1207"/>
    </location>
</feature>
<name>A0A9W3BN41_BIOGL</name>
<evidence type="ECO:0000256" key="2">
    <source>
        <dbReference type="ARBA" id="ARBA00012513"/>
    </source>
</evidence>
<dbReference type="FunFam" id="1.10.510.10:FF:000604">
    <property type="entry name" value="AGC protein kinase"/>
    <property type="match status" value="1"/>
</dbReference>
<dbReference type="OrthoDB" id="162894at2759"/>
<dbReference type="PANTHER" id="PTHR24356:SF1">
    <property type="entry name" value="SERINE_THREONINE-PROTEIN KINASE GREATWALL"/>
    <property type="match status" value="1"/>
</dbReference>
<keyword evidence="4" id="KW-0723">Serine/threonine-protein kinase</keyword>
<feature type="domain" description="AGC-kinase C-terminal" evidence="14">
    <location>
        <begin position="1208"/>
        <end position="1251"/>
    </location>
</feature>
<dbReference type="InterPro" id="IPR011009">
    <property type="entry name" value="Kinase-like_dom_sf"/>
</dbReference>
<keyword evidence="5" id="KW-0808">Transferase</keyword>
<evidence type="ECO:0000256" key="6">
    <source>
        <dbReference type="ARBA" id="ARBA00022741"/>
    </source>
</evidence>
<dbReference type="InterPro" id="IPR008271">
    <property type="entry name" value="Ser/Thr_kinase_AS"/>
</dbReference>
<dbReference type="OMA" id="FNDETHE"/>
<comment type="catalytic activity">
    <reaction evidence="10">
        <text>L-threonyl-[protein] + ATP = O-phospho-L-threonyl-[protein] + ADP + H(+)</text>
        <dbReference type="Rhea" id="RHEA:46608"/>
        <dbReference type="Rhea" id="RHEA-COMP:11060"/>
        <dbReference type="Rhea" id="RHEA-COMP:11605"/>
        <dbReference type="ChEBI" id="CHEBI:15378"/>
        <dbReference type="ChEBI" id="CHEBI:30013"/>
        <dbReference type="ChEBI" id="CHEBI:30616"/>
        <dbReference type="ChEBI" id="CHEBI:61977"/>
        <dbReference type="ChEBI" id="CHEBI:456216"/>
        <dbReference type="EC" id="2.7.11.1"/>
    </reaction>
</comment>
<feature type="compositionally biased region" description="Polar residues" evidence="12">
    <location>
        <begin position="968"/>
        <end position="982"/>
    </location>
</feature>
<feature type="region of interest" description="Disordered" evidence="12">
    <location>
        <begin position="958"/>
        <end position="1000"/>
    </location>
</feature>
<comment type="similarity">
    <text evidence="1">Belongs to the protein kinase superfamily. AGC Ser/Thr protein kinase family.</text>
</comment>
<gene>
    <name evidence="16" type="primary">LOC106079640</name>
</gene>
<dbReference type="InterPro" id="IPR000719">
    <property type="entry name" value="Prot_kinase_dom"/>
</dbReference>
<dbReference type="FunFam" id="1.10.510.10:FF:000278">
    <property type="entry name" value="serine/threonine-protein kinase greatwall isoform X1"/>
    <property type="match status" value="1"/>
</dbReference>
<evidence type="ECO:0000259" key="13">
    <source>
        <dbReference type="PROSITE" id="PS50011"/>
    </source>
</evidence>
<dbReference type="Proteomes" id="UP001165740">
    <property type="component" value="Chromosome 10"/>
</dbReference>
<sequence>MLPPTAEDFTLVKPISRGAFGKVWLGHKKNNPEKLYAIKVMKKIDLINKNLIAQVTAERDAQARSQSPFIVQLYYSIQTHSNIFLIMEYLIGGDVKSLLIMCGYFNEEMSCMYAAEVTLALEYLHKRGIVHRDLKPDNMLISDKGHIKLTDFGLSKIAFENSSPMSGSMTPFNHRYPGKMDLRTPGQILSLSSSLDFAGSSSQKKFPHERDKTVLDADKTPIFNCPSPLPAHPPTPSDKCHKQSLIRRMLTPVKMRSSFQTSTQHSSLLSTPPVKSLTPTLQDSLGWRSSSASDSVSRNACSLIQLSMMSRNNADNTSVFMEDYTPEHPSKLNGLPPIASSAACTEASASSSGNHLSAQASTSDGHPLSCESHVMPLLRVEGAEDETPLLHRTHDAVWKSYSACSLKSMRGGDFSLSAFAGDTNDTSVSPIVDNSKPNVDLMSPAANVSSEPDLPLHRLDNKVASFPSLTQSLTADSNTSVEMERGMISSPDESLSGIHGYTKIKLLSTAGSTDLELSRDFSSHLQQGDQYFNSTRLSLDFGASGQLSLDSGPEIKEMSQIQGLGRLPLKPISGNILPNFKVVPSKRTELLVTKDEGTGSAPRECRKLSKPGLRRVLSDTFDKCITSSPLTDAAKSLMCIKSRSYEIGKENFRRSSVPRSINFDRKRPFEAMDSQDQANGLYQNTSISHGHTGLSPDVSRLCLDNSDVAPRKKRQLYAHNLFNTKLESSMCDNNQLETDAKKAEFCDRPVGQHYCIPQHPKVAMLKLGGHTSSTGLTGQLSALALKELVSGMQMKSQDAKIDCAAKQTPSSLPELSKEYGAENSLQPNSLHRVSALHNLAHLYNSPSSSPSSQSFSQDTDAKIDFFIASPSPGPSMHSSPSAGNSCLKPLIFKKGISTLDNTIGTDVSNLNNTIEFEDAPPQEILLTVPIQGRSRSSSSSSLSDIGYVDPLFPSESLAHALPSPPITRHTSPGQESRSSSLSPEDCFSKKRQMKTDALSQSKQLRLLSHHDPMPSIAENMSSKDLDDSVSFVKPLSVIDERADKNQQTSHISPPKDQKLLGGLVQAALPLKDSLFKTPLKTPAARLQTPLRTPKSVRRGGPEAQPAEERILGTPDYLAPEILLQRPHGFAVDWWALGVCLYEFLTGVPPFNDETHEAVFENILNRNITWPVGEEALSDQARAAVDALLTTDPEKRPAAKEVKLMPFFSAMDWSNLLNMEPPFVPQPDNEMDTGYFDPKNSVRGIVLSAVDM</sequence>
<dbReference type="Pfam" id="PF00069">
    <property type="entry name" value="Pkinase"/>
    <property type="match status" value="2"/>
</dbReference>
<evidence type="ECO:0000256" key="3">
    <source>
        <dbReference type="ARBA" id="ARBA00022148"/>
    </source>
</evidence>
<dbReference type="FunFam" id="3.30.200.20:FF:000550">
    <property type="entry name" value="Serine/threonine-protein kinase greatwall"/>
    <property type="match status" value="1"/>
</dbReference>
<proteinExistence type="inferred from homology"/>
<evidence type="ECO:0000256" key="9">
    <source>
        <dbReference type="ARBA" id="ARBA00033099"/>
    </source>
</evidence>
<dbReference type="InterPro" id="IPR050236">
    <property type="entry name" value="Ser_Thr_kinase_AGC"/>
</dbReference>
<dbReference type="GO" id="GO:0035556">
    <property type="term" value="P:intracellular signal transduction"/>
    <property type="evidence" value="ECO:0007669"/>
    <property type="project" value="TreeGrafter"/>
</dbReference>
<feature type="domain" description="Protein kinase" evidence="13">
    <location>
        <begin position="9"/>
        <end position="331"/>
    </location>
</feature>
<comment type="catalytic activity">
    <reaction evidence="11">
        <text>L-seryl-[protein] + ATP = O-phospho-L-seryl-[protein] + ADP + H(+)</text>
        <dbReference type="Rhea" id="RHEA:17989"/>
        <dbReference type="Rhea" id="RHEA-COMP:9863"/>
        <dbReference type="Rhea" id="RHEA-COMP:11604"/>
        <dbReference type="ChEBI" id="CHEBI:15378"/>
        <dbReference type="ChEBI" id="CHEBI:29999"/>
        <dbReference type="ChEBI" id="CHEBI:30616"/>
        <dbReference type="ChEBI" id="CHEBI:83421"/>
        <dbReference type="ChEBI" id="CHEBI:456216"/>
        <dbReference type="EC" id="2.7.11.1"/>
    </reaction>
</comment>
<dbReference type="InterPro" id="IPR000961">
    <property type="entry name" value="AGC-kinase_C"/>
</dbReference>
<keyword evidence="7" id="KW-0418">Kinase</keyword>
<dbReference type="PROSITE" id="PS51285">
    <property type="entry name" value="AGC_KINASE_CTER"/>
    <property type="match status" value="1"/>
</dbReference>
<protein>
    <recommendedName>
        <fullName evidence="3">Serine/threonine-protein kinase greatwall</fullName>
        <ecNumber evidence="2">2.7.11.1</ecNumber>
    </recommendedName>
    <alternativeName>
        <fullName evidence="9">Microtubule-associated serine/threonine-protein kinase-like</fullName>
    </alternativeName>
</protein>
<dbReference type="GO" id="GO:0005524">
    <property type="term" value="F:ATP binding"/>
    <property type="evidence" value="ECO:0007669"/>
    <property type="project" value="UniProtKB-KW"/>
</dbReference>
<evidence type="ECO:0000256" key="10">
    <source>
        <dbReference type="ARBA" id="ARBA00047899"/>
    </source>
</evidence>
<dbReference type="SUPFAM" id="SSF56112">
    <property type="entry name" value="Protein kinase-like (PK-like)"/>
    <property type="match status" value="2"/>
</dbReference>
<evidence type="ECO:0000256" key="1">
    <source>
        <dbReference type="ARBA" id="ARBA00009903"/>
    </source>
</evidence>
<dbReference type="EC" id="2.7.11.1" evidence="2"/>
<evidence type="ECO:0000256" key="12">
    <source>
        <dbReference type="SAM" id="MobiDB-lite"/>
    </source>
</evidence>
<evidence type="ECO:0000259" key="14">
    <source>
        <dbReference type="PROSITE" id="PS51285"/>
    </source>
</evidence>
<evidence type="ECO:0000256" key="4">
    <source>
        <dbReference type="ARBA" id="ARBA00022527"/>
    </source>
</evidence>
<dbReference type="AlphaFoldDB" id="A0A9W3BN41"/>
<keyword evidence="8" id="KW-0067">ATP-binding</keyword>